<dbReference type="RefSeq" id="WP_054520868.1">
    <property type="nucleotide sequence ID" value="NZ_LGKO01000002.1"/>
</dbReference>
<dbReference type="InterPro" id="IPR044643">
    <property type="entry name" value="TrpF_fam"/>
</dbReference>
<evidence type="ECO:0000256" key="5">
    <source>
        <dbReference type="ARBA" id="ARBA00022605"/>
    </source>
</evidence>
<keyword evidence="7 9" id="KW-0057">Aromatic amino acid biosynthesis</keyword>
<keyword evidence="6 9" id="KW-0822">Tryptophan biosynthesis</keyword>
<keyword evidence="12" id="KW-1185">Reference proteome</keyword>
<dbReference type="GO" id="GO:0004640">
    <property type="term" value="F:phosphoribosylanthranilate isomerase activity"/>
    <property type="evidence" value="ECO:0007669"/>
    <property type="project" value="UniProtKB-UniRule"/>
</dbReference>
<dbReference type="OrthoDB" id="9786954at2"/>
<comment type="pathway">
    <text evidence="2 9">Amino-acid biosynthesis; L-tryptophan biosynthesis; L-tryptophan from chorismate: step 3/5.</text>
</comment>
<evidence type="ECO:0000256" key="6">
    <source>
        <dbReference type="ARBA" id="ARBA00022822"/>
    </source>
</evidence>
<sequence length="227" mass="24531">MIIQIYAFTRLSDALAAVDLGVNHIGFVAGRYGLVHGELDFSEARALVEGLPAHAVSVALTMATEVDEIVRMAHAVKPHIVHISTDPLDVDEAAMRALRQRLPDTIRLMKAIPVGGEESLELALRFAPYCDFLLLDTKVVGFPGVGATGHTHDWQLSRRIVEAVKVPVILAGGLSAENVAQAIHQVRPYGVDSNTHTNRPGSPVEKDLQRIAAFVQAVRRAVQEEGG</sequence>
<comment type="similarity">
    <text evidence="9">Belongs to the TrpF family.</text>
</comment>
<dbReference type="EC" id="5.3.1.24" evidence="3 9"/>
<keyword evidence="5 9" id="KW-0028">Amino-acid biosynthesis</keyword>
<reference evidence="11 12" key="1">
    <citation type="submission" date="2015-07" db="EMBL/GenBank/DDBJ databases">
        <title>Whole genome sequence of Thermanaerothrix daxensis DSM 23592.</title>
        <authorList>
            <person name="Hemp J."/>
            <person name="Ward L.M."/>
            <person name="Pace L.A."/>
            <person name="Fischer W.W."/>
        </authorList>
    </citation>
    <scope>NUCLEOTIDE SEQUENCE [LARGE SCALE GENOMIC DNA]</scope>
    <source>
        <strain evidence="11 12">GNS-1</strain>
    </source>
</reference>
<dbReference type="InterPro" id="IPR013785">
    <property type="entry name" value="Aldolase_TIM"/>
</dbReference>
<proteinExistence type="inferred from homology"/>
<evidence type="ECO:0000256" key="9">
    <source>
        <dbReference type="HAMAP-Rule" id="MF_00135"/>
    </source>
</evidence>
<evidence type="ECO:0000313" key="11">
    <source>
        <dbReference type="EMBL" id="KPL84364.1"/>
    </source>
</evidence>
<protein>
    <recommendedName>
        <fullName evidence="4 9">N-(5'-phosphoribosyl)anthranilate isomerase</fullName>
        <shortName evidence="9">PRAI</shortName>
        <ecNumber evidence="3 9">5.3.1.24</ecNumber>
    </recommendedName>
</protein>
<name>A0A0P6YNK9_9CHLR</name>
<evidence type="ECO:0000256" key="2">
    <source>
        <dbReference type="ARBA" id="ARBA00004664"/>
    </source>
</evidence>
<comment type="catalytic activity">
    <reaction evidence="1 9">
        <text>N-(5-phospho-beta-D-ribosyl)anthranilate = 1-(2-carboxyphenylamino)-1-deoxy-D-ribulose 5-phosphate</text>
        <dbReference type="Rhea" id="RHEA:21540"/>
        <dbReference type="ChEBI" id="CHEBI:18277"/>
        <dbReference type="ChEBI" id="CHEBI:58613"/>
        <dbReference type="EC" id="5.3.1.24"/>
    </reaction>
</comment>
<dbReference type="HAMAP" id="MF_00135">
    <property type="entry name" value="PRAI"/>
    <property type="match status" value="1"/>
</dbReference>
<dbReference type="SUPFAM" id="SSF51366">
    <property type="entry name" value="Ribulose-phoshate binding barrel"/>
    <property type="match status" value="1"/>
</dbReference>
<evidence type="ECO:0000256" key="7">
    <source>
        <dbReference type="ARBA" id="ARBA00023141"/>
    </source>
</evidence>
<comment type="caution">
    <text evidence="11">The sequence shown here is derived from an EMBL/GenBank/DDBJ whole genome shotgun (WGS) entry which is preliminary data.</text>
</comment>
<feature type="domain" description="N-(5'phosphoribosyl) anthranilate isomerase (PRAI)" evidence="10">
    <location>
        <begin position="7"/>
        <end position="217"/>
    </location>
</feature>
<dbReference type="Pfam" id="PF00697">
    <property type="entry name" value="PRAI"/>
    <property type="match status" value="1"/>
</dbReference>
<evidence type="ECO:0000259" key="10">
    <source>
        <dbReference type="Pfam" id="PF00697"/>
    </source>
</evidence>
<dbReference type="STRING" id="869279.SE15_04390"/>
<evidence type="ECO:0000256" key="1">
    <source>
        <dbReference type="ARBA" id="ARBA00001164"/>
    </source>
</evidence>
<dbReference type="AlphaFoldDB" id="A0A0P6YNK9"/>
<dbReference type="InterPro" id="IPR011060">
    <property type="entry name" value="RibuloseP-bd_barrel"/>
</dbReference>
<dbReference type="GO" id="GO:0000162">
    <property type="term" value="P:L-tryptophan biosynthetic process"/>
    <property type="evidence" value="ECO:0007669"/>
    <property type="project" value="UniProtKB-UniRule"/>
</dbReference>
<dbReference type="Proteomes" id="UP000050544">
    <property type="component" value="Unassembled WGS sequence"/>
</dbReference>
<evidence type="ECO:0000313" key="12">
    <source>
        <dbReference type="Proteomes" id="UP000050544"/>
    </source>
</evidence>
<evidence type="ECO:0000256" key="4">
    <source>
        <dbReference type="ARBA" id="ARBA00022272"/>
    </source>
</evidence>
<keyword evidence="8 9" id="KW-0413">Isomerase</keyword>
<evidence type="ECO:0000256" key="3">
    <source>
        <dbReference type="ARBA" id="ARBA00012572"/>
    </source>
</evidence>
<dbReference type="CDD" id="cd00405">
    <property type="entry name" value="PRAI"/>
    <property type="match status" value="1"/>
</dbReference>
<accession>A0A0P6YNK9</accession>
<dbReference type="Gene3D" id="3.20.20.70">
    <property type="entry name" value="Aldolase class I"/>
    <property type="match status" value="1"/>
</dbReference>
<dbReference type="EMBL" id="LGKO01000002">
    <property type="protein sequence ID" value="KPL84364.1"/>
    <property type="molecule type" value="Genomic_DNA"/>
</dbReference>
<dbReference type="PANTHER" id="PTHR42894:SF1">
    <property type="entry name" value="N-(5'-PHOSPHORIBOSYL)ANTHRANILATE ISOMERASE"/>
    <property type="match status" value="1"/>
</dbReference>
<dbReference type="InterPro" id="IPR001240">
    <property type="entry name" value="PRAI_dom"/>
</dbReference>
<dbReference type="UniPathway" id="UPA00035">
    <property type="reaction ID" value="UER00042"/>
</dbReference>
<gene>
    <name evidence="9" type="primary">trpF</name>
    <name evidence="11" type="ORF">SE15_04390</name>
</gene>
<dbReference type="PANTHER" id="PTHR42894">
    <property type="entry name" value="N-(5'-PHOSPHORIBOSYL)ANTHRANILATE ISOMERASE"/>
    <property type="match status" value="1"/>
</dbReference>
<organism evidence="11 12">
    <name type="scientific">Thermanaerothrix daxensis</name>
    <dbReference type="NCBI Taxonomy" id="869279"/>
    <lineage>
        <taxon>Bacteria</taxon>
        <taxon>Bacillati</taxon>
        <taxon>Chloroflexota</taxon>
        <taxon>Anaerolineae</taxon>
        <taxon>Anaerolineales</taxon>
        <taxon>Anaerolineaceae</taxon>
        <taxon>Thermanaerothrix</taxon>
    </lineage>
</organism>
<evidence type="ECO:0000256" key="8">
    <source>
        <dbReference type="ARBA" id="ARBA00023235"/>
    </source>
</evidence>